<protein>
    <submittedName>
        <fullName evidence="2">Uncharacterized protein</fullName>
    </submittedName>
</protein>
<feature type="compositionally biased region" description="Low complexity" evidence="1">
    <location>
        <begin position="28"/>
        <end position="46"/>
    </location>
</feature>
<proteinExistence type="predicted"/>
<comment type="caution">
    <text evidence="2">The sequence shown here is derived from an EMBL/GenBank/DDBJ whole genome shotgun (WGS) entry which is preliminary data.</text>
</comment>
<evidence type="ECO:0000313" key="2">
    <source>
        <dbReference type="EMBL" id="KAL2338961.1"/>
    </source>
</evidence>
<dbReference type="Proteomes" id="UP001603857">
    <property type="component" value="Unassembled WGS sequence"/>
</dbReference>
<organism evidence="2 3">
    <name type="scientific">Flemingia macrophylla</name>
    <dbReference type="NCBI Taxonomy" id="520843"/>
    <lineage>
        <taxon>Eukaryota</taxon>
        <taxon>Viridiplantae</taxon>
        <taxon>Streptophyta</taxon>
        <taxon>Embryophyta</taxon>
        <taxon>Tracheophyta</taxon>
        <taxon>Spermatophyta</taxon>
        <taxon>Magnoliopsida</taxon>
        <taxon>eudicotyledons</taxon>
        <taxon>Gunneridae</taxon>
        <taxon>Pentapetalae</taxon>
        <taxon>rosids</taxon>
        <taxon>fabids</taxon>
        <taxon>Fabales</taxon>
        <taxon>Fabaceae</taxon>
        <taxon>Papilionoideae</taxon>
        <taxon>50 kb inversion clade</taxon>
        <taxon>NPAAA clade</taxon>
        <taxon>indigoferoid/millettioid clade</taxon>
        <taxon>Phaseoleae</taxon>
        <taxon>Flemingia</taxon>
    </lineage>
</organism>
<feature type="region of interest" description="Disordered" evidence="1">
    <location>
        <begin position="21"/>
        <end position="46"/>
    </location>
</feature>
<name>A0ABD1MT16_9FABA</name>
<sequence length="95" mass="10084">MADLQQKLDALKGLVDVLKSMDDCEPHNNPTNSNTNSSNTNTNTSTLSEELAYYSNCGKQDIKGLTNQTGYVKGNANGVINFGTLTASAGAQRQA</sequence>
<keyword evidence="3" id="KW-1185">Reference proteome</keyword>
<evidence type="ECO:0000313" key="3">
    <source>
        <dbReference type="Proteomes" id="UP001603857"/>
    </source>
</evidence>
<accession>A0ABD1MT16</accession>
<reference evidence="2 3" key="1">
    <citation type="submission" date="2024-08" db="EMBL/GenBank/DDBJ databases">
        <title>Insights into the chromosomal genome structure of Flemingia macrophylla.</title>
        <authorList>
            <person name="Ding Y."/>
            <person name="Zhao Y."/>
            <person name="Bi W."/>
            <person name="Wu M."/>
            <person name="Zhao G."/>
            <person name="Gong Y."/>
            <person name="Li W."/>
            <person name="Zhang P."/>
        </authorList>
    </citation>
    <scope>NUCLEOTIDE SEQUENCE [LARGE SCALE GENOMIC DNA]</scope>
    <source>
        <strain evidence="2">DYQJB</strain>
        <tissue evidence="2">Leaf</tissue>
    </source>
</reference>
<dbReference type="AlphaFoldDB" id="A0ABD1MT16"/>
<evidence type="ECO:0000256" key="1">
    <source>
        <dbReference type="SAM" id="MobiDB-lite"/>
    </source>
</evidence>
<dbReference type="EMBL" id="JBGMDY010000004">
    <property type="protein sequence ID" value="KAL2338961.1"/>
    <property type="molecule type" value="Genomic_DNA"/>
</dbReference>
<gene>
    <name evidence="2" type="ORF">Fmac_013407</name>
</gene>